<dbReference type="PANTHER" id="PTHR23257:SF706">
    <property type="entry name" value="PROTO-ONCOGENE SERINE_THREONINE-PROTEIN KINASE MOS"/>
    <property type="match status" value="1"/>
</dbReference>
<dbReference type="GO" id="GO:0005524">
    <property type="term" value="F:ATP binding"/>
    <property type="evidence" value="ECO:0007669"/>
    <property type="project" value="InterPro"/>
</dbReference>
<dbReference type="GO" id="GO:0004672">
    <property type="term" value="F:protein kinase activity"/>
    <property type="evidence" value="ECO:0007669"/>
    <property type="project" value="InterPro"/>
</dbReference>
<evidence type="ECO:0000259" key="1">
    <source>
        <dbReference type="PROSITE" id="PS50011"/>
    </source>
</evidence>
<dbReference type="Gene3D" id="1.10.510.10">
    <property type="entry name" value="Transferase(Phosphotransferase) domain 1"/>
    <property type="match status" value="2"/>
</dbReference>
<name>A0A1J8Q7C1_9AGAM</name>
<accession>A0A1J8Q7C1</accession>
<evidence type="ECO:0000313" key="2">
    <source>
        <dbReference type="EMBL" id="OJA09216.1"/>
    </source>
</evidence>
<dbReference type="SUPFAM" id="SSF56112">
    <property type="entry name" value="Protein kinase-like (PK-like)"/>
    <property type="match status" value="2"/>
</dbReference>
<dbReference type="PROSITE" id="PS50011">
    <property type="entry name" value="PROTEIN_KINASE_DOM"/>
    <property type="match status" value="1"/>
</dbReference>
<dbReference type="Pfam" id="PF07714">
    <property type="entry name" value="PK_Tyr_Ser-Thr"/>
    <property type="match status" value="2"/>
</dbReference>
<dbReference type="STRING" id="180088.A0A1J8Q7C1"/>
<proteinExistence type="predicted"/>
<dbReference type="Proteomes" id="UP000183567">
    <property type="component" value="Unassembled WGS sequence"/>
</dbReference>
<protein>
    <recommendedName>
        <fullName evidence="1">Protein kinase domain-containing protein</fullName>
    </recommendedName>
</protein>
<dbReference type="InterPro" id="IPR050167">
    <property type="entry name" value="Ser_Thr_protein_kinase"/>
</dbReference>
<dbReference type="InterPro" id="IPR011009">
    <property type="entry name" value="Kinase-like_dom_sf"/>
</dbReference>
<gene>
    <name evidence="2" type="ORF">AZE42_00669</name>
</gene>
<feature type="domain" description="Protein kinase" evidence="1">
    <location>
        <begin position="74"/>
        <end position="372"/>
    </location>
</feature>
<dbReference type="GO" id="GO:0005737">
    <property type="term" value="C:cytoplasm"/>
    <property type="evidence" value="ECO:0007669"/>
    <property type="project" value="TreeGrafter"/>
</dbReference>
<dbReference type="OrthoDB" id="346907at2759"/>
<dbReference type="AlphaFoldDB" id="A0A1J8Q7C1"/>
<dbReference type="EMBL" id="LVVM01006000">
    <property type="protein sequence ID" value="OJA09216.1"/>
    <property type="molecule type" value="Genomic_DNA"/>
</dbReference>
<organism evidence="2 3">
    <name type="scientific">Rhizopogon vesiculosus</name>
    <dbReference type="NCBI Taxonomy" id="180088"/>
    <lineage>
        <taxon>Eukaryota</taxon>
        <taxon>Fungi</taxon>
        <taxon>Dikarya</taxon>
        <taxon>Basidiomycota</taxon>
        <taxon>Agaricomycotina</taxon>
        <taxon>Agaricomycetes</taxon>
        <taxon>Agaricomycetidae</taxon>
        <taxon>Boletales</taxon>
        <taxon>Suillineae</taxon>
        <taxon>Rhizopogonaceae</taxon>
        <taxon>Rhizopogon</taxon>
    </lineage>
</organism>
<dbReference type="InterPro" id="IPR001245">
    <property type="entry name" value="Ser-Thr/Tyr_kinase_cat_dom"/>
</dbReference>
<reference evidence="2 3" key="1">
    <citation type="submission" date="2016-03" db="EMBL/GenBank/DDBJ databases">
        <title>Comparative genomics of the ectomycorrhizal sister species Rhizopogon vinicolor and Rhizopogon vesiculosus (Basidiomycota: Boletales) reveals a divergence of the mating type B locus.</title>
        <authorList>
            <person name="Mujic A.B."/>
            <person name="Kuo A."/>
            <person name="Tritt A."/>
            <person name="Lipzen A."/>
            <person name="Chen C."/>
            <person name="Johnson J."/>
            <person name="Sharma A."/>
            <person name="Barry K."/>
            <person name="Grigoriev I.V."/>
            <person name="Spatafora J.W."/>
        </authorList>
    </citation>
    <scope>NUCLEOTIDE SEQUENCE [LARGE SCALE GENOMIC DNA]</scope>
    <source>
        <strain evidence="2 3">AM-OR11-056</strain>
    </source>
</reference>
<dbReference type="InterPro" id="IPR000719">
    <property type="entry name" value="Prot_kinase_dom"/>
</dbReference>
<keyword evidence="3" id="KW-1185">Reference proteome</keyword>
<comment type="caution">
    <text evidence="2">The sequence shown here is derived from an EMBL/GenBank/DDBJ whole genome shotgun (WGS) entry which is preliminary data.</text>
</comment>
<dbReference type="GO" id="GO:0007165">
    <property type="term" value="P:signal transduction"/>
    <property type="evidence" value="ECO:0007669"/>
    <property type="project" value="TreeGrafter"/>
</dbReference>
<dbReference type="PANTHER" id="PTHR23257">
    <property type="entry name" value="SERINE-THREONINE PROTEIN KINASE"/>
    <property type="match status" value="1"/>
</dbReference>
<sequence length="387" mass="43128">MVIPESGNLTFGSLQTGNTRWMPPEFLGFAEDIDEPQSPLMSTKAGDIYSFGCVMLQILTGEEPYSWIKSTPQVSYAILVGQEPFRGVDRNIDESYRLLSSRCFSRKPERRPSIIEITTIVGPVKAKFSRNIPRIVQSQSSVDDETWSHQNVRDLTGQLFNIPRFPTASGGYGDVWKCDLIKDGTVAKVAAKTIRRQGASDDDALKKALKISDVANGLRYLHSQSTVHGDLTGANVLVCAQGRAHLADFGLSIILKEHDMVSHSVTGAARWAAPELFSFSEDETPGNFLSLQSDMYSFGSIMFQILSGTIPYHKLLGNNQVIGAIIKGSKPPRPEDPQIRISDQHWDFIQECWLPIERRYSRPSANDAYDFLQYECGLIFESTILLL</sequence>
<evidence type="ECO:0000313" key="3">
    <source>
        <dbReference type="Proteomes" id="UP000183567"/>
    </source>
</evidence>